<feature type="domain" description="OBG-type G" evidence="3">
    <location>
        <begin position="65"/>
        <end position="292"/>
    </location>
</feature>
<evidence type="ECO:0000313" key="6">
    <source>
        <dbReference type="Proteomes" id="UP000243723"/>
    </source>
</evidence>
<evidence type="ECO:0000256" key="1">
    <source>
        <dbReference type="ARBA" id="ARBA00022741"/>
    </source>
</evidence>
<organism evidence="5 6">
    <name type="scientific">Elsinoe australis</name>
    <dbReference type="NCBI Taxonomy" id="40998"/>
    <lineage>
        <taxon>Eukaryota</taxon>
        <taxon>Fungi</taxon>
        <taxon>Dikarya</taxon>
        <taxon>Ascomycota</taxon>
        <taxon>Pezizomycotina</taxon>
        <taxon>Dothideomycetes</taxon>
        <taxon>Dothideomycetidae</taxon>
        <taxon>Myriangiales</taxon>
        <taxon>Elsinoaceae</taxon>
        <taxon>Elsinoe</taxon>
    </lineage>
</organism>
<dbReference type="PROSITE" id="PS00905">
    <property type="entry name" value="GTP1_OBG"/>
    <property type="match status" value="1"/>
</dbReference>
<dbReference type="InterPro" id="IPR045001">
    <property type="entry name" value="DRG"/>
</dbReference>
<keyword evidence="1" id="KW-0547">Nucleotide-binding</keyword>
<dbReference type="SUPFAM" id="SSF81271">
    <property type="entry name" value="TGS-like"/>
    <property type="match status" value="1"/>
</dbReference>
<evidence type="ECO:0000313" key="5">
    <source>
        <dbReference type="EMBL" id="PSK53067.1"/>
    </source>
</evidence>
<dbReference type="Proteomes" id="UP000243723">
    <property type="component" value="Unassembled WGS sequence"/>
</dbReference>
<dbReference type="AlphaFoldDB" id="A0A2P7ZY06"/>
<dbReference type="EMBL" id="NHZQ01000102">
    <property type="protein sequence ID" value="PSK53067.1"/>
    <property type="molecule type" value="Genomic_DNA"/>
</dbReference>
<dbReference type="PRINTS" id="PR00326">
    <property type="entry name" value="GTP1OBG"/>
</dbReference>
<sequence length="375" mass="41428">MVNITEKIKEIEDEMKRTQKNKATEYHLGLLKGKLARLRAQLLEPGPGAGGAAGTGFDVQKSGDARIALVGFPSVGKSTFLSKVTKTKSEAAAYSFTTLTAIPGVLEYGGAEIQILDLPGIIEGAAEGKGRGRQVISAAKTSDMVLMILDATKRAEQRALLEAELEAVGIRLNKSPPNIYLKQKKAGGMKITFQNPPKNVDEKMLYNILRDYKMLNCEVLVRDENITVDEFIDVIMKDHRTYIKCLYCYNKVDAIGIEHMDNLAREPNTVVMSCELDLGVQDVVERCWDELRLIRIYTKRKGIEPDFSEAMIVRNNSTIEDVCDSIHRTLKESFKYALVWGASARHVPQRVGLGHVVADEDVVSIVGTKSGLAAK</sequence>
<dbReference type="STRING" id="40998.A0A2P7ZY06"/>
<dbReference type="CDD" id="cd01896">
    <property type="entry name" value="DRG"/>
    <property type="match status" value="1"/>
</dbReference>
<dbReference type="SUPFAM" id="SSF52540">
    <property type="entry name" value="P-loop containing nucleoside triphosphate hydrolases"/>
    <property type="match status" value="1"/>
</dbReference>
<accession>A0A2P7ZY06</accession>
<dbReference type="FunFam" id="3.40.50.300:FF:000740">
    <property type="entry name" value="Putative GTP-binding protein 1"/>
    <property type="match status" value="1"/>
</dbReference>
<dbReference type="GO" id="GO:0005525">
    <property type="term" value="F:GTP binding"/>
    <property type="evidence" value="ECO:0007669"/>
    <property type="project" value="UniProtKB-KW"/>
</dbReference>
<dbReference type="PROSITE" id="PS51880">
    <property type="entry name" value="TGS"/>
    <property type="match status" value="1"/>
</dbReference>
<reference evidence="5 6" key="1">
    <citation type="submission" date="2017-05" db="EMBL/GenBank/DDBJ databases">
        <title>Draft genome sequence of Elsinoe australis.</title>
        <authorList>
            <person name="Cheng Q."/>
        </authorList>
    </citation>
    <scope>NUCLEOTIDE SEQUENCE [LARGE SCALE GENOMIC DNA]</scope>
    <source>
        <strain evidence="5 6">NL1</strain>
    </source>
</reference>
<dbReference type="Gene3D" id="3.10.20.30">
    <property type="match status" value="1"/>
</dbReference>
<dbReference type="Pfam" id="PF02824">
    <property type="entry name" value="TGS"/>
    <property type="match status" value="1"/>
</dbReference>
<dbReference type="PROSITE" id="PS51710">
    <property type="entry name" value="G_OBG"/>
    <property type="match status" value="1"/>
</dbReference>
<evidence type="ECO:0000256" key="2">
    <source>
        <dbReference type="ARBA" id="ARBA00023134"/>
    </source>
</evidence>
<protein>
    <submittedName>
        <fullName evidence="5">GTP-binding protein 1</fullName>
    </submittedName>
</protein>
<evidence type="ECO:0000259" key="4">
    <source>
        <dbReference type="PROSITE" id="PS51880"/>
    </source>
</evidence>
<dbReference type="NCBIfam" id="TIGR00231">
    <property type="entry name" value="small_GTP"/>
    <property type="match status" value="1"/>
</dbReference>
<dbReference type="InterPro" id="IPR006073">
    <property type="entry name" value="GTP-bd"/>
</dbReference>
<keyword evidence="2" id="KW-0342">GTP-binding</keyword>
<dbReference type="Pfam" id="PF16897">
    <property type="entry name" value="MMR_HSR1_Xtn"/>
    <property type="match status" value="1"/>
</dbReference>
<dbReference type="PANTHER" id="PTHR43127">
    <property type="entry name" value="DEVELOPMENTALLY-REGULATED GTP-BINDING PROTEIN 2"/>
    <property type="match status" value="1"/>
</dbReference>
<name>A0A2P7ZY06_9PEZI</name>
<dbReference type="InterPro" id="IPR006074">
    <property type="entry name" value="GTP1-OBG_CS"/>
</dbReference>
<dbReference type="GO" id="GO:0003924">
    <property type="term" value="F:GTPase activity"/>
    <property type="evidence" value="ECO:0007669"/>
    <property type="project" value="InterPro"/>
</dbReference>
<dbReference type="InterPro" id="IPR027417">
    <property type="entry name" value="P-loop_NTPase"/>
</dbReference>
<dbReference type="InterPro" id="IPR012676">
    <property type="entry name" value="TGS-like"/>
</dbReference>
<feature type="domain" description="TGS" evidence="4">
    <location>
        <begin position="292"/>
        <end position="367"/>
    </location>
</feature>
<evidence type="ECO:0000259" key="3">
    <source>
        <dbReference type="PROSITE" id="PS51710"/>
    </source>
</evidence>
<proteinExistence type="predicted"/>
<keyword evidence="6" id="KW-1185">Reference proteome</keyword>
<dbReference type="GO" id="GO:1903833">
    <property type="term" value="P:positive regulation of cellular response to amino acid starvation"/>
    <property type="evidence" value="ECO:0007669"/>
    <property type="project" value="UniProtKB-ARBA"/>
</dbReference>
<dbReference type="FunFam" id="3.10.20.30:FF:000003">
    <property type="entry name" value="Developmentally-regulated GTP-binding protein 1"/>
    <property type="match status" value="1"/>
</dbReference>
<dbReference type="InterPro" id="IPR031662">
    <property type="entry name" value="GTP-binding_2"/>
</dbReference>
<dbReference type="InterPro" id="IPR031167">
    <property type="entry name" value="G_OBG"/>
</dbReference>
<dbReference type="InterPro" id="IPR012675">
    <property type="entry name" value="Beta-grasp_dom_sf"/>
</dbReference>
<dbReference type="OrthoDB" id="603at2759"/>
<dbReference type="InterPro" id="IPR004095">
    <property type="entry name" value="TGS"/>
</dbReference>
<comment type="caution">
    <text evidence="5">The sequence shown here is derived from an EMBL/GenBank/DDBJ whole genome shotgun (WGS) entry which is preliminary data.</text>
</comment>
<dbReference type="Gene3D" id="6.10.140.1070">
    <property type="match status" value="2"/>
</dbReference>
<gene>
    <name evidence="5" type="ORF">B9Z65_3267</name>
</gene>
<dbReference type="Pfam" id="PF01926">
    <property type="entry name" value="MMR_HSR1"/>
    <property type="match status" value="1"/>
</dbReference>
<dbReference type="InterPro" id="IPR005225">
    <property type="entry name" value="Small_GTP-bd"/>
</dbReference>